<dbReference type="InterPro" id="IPR005804">
    <property type="entry name" value="FA_desaturase_dom"/>
</dbReference>
<accession>A0A6J5L3Y4</accession>
<evidence type="ECO:0000256" key="11">
    <source>
        <dbReference type="SAM" id="Phobius"/>
    </source>
</evidence>
<dbReference type="CDD" id="cd03505">
    <property type="entry name" value="Delta9-FADS-like"/>
    <property type="match status" value="1"/>
</dbReference>
<keyword evidence="4" id="KW-0276">Fatty acid metabolism</keyword>
<evidence type="ECO:0000256" key="10">
    <source>
        <dbReference type="ARBA" id="ARBA00023160"/>
    </source>
</evidence>
<feature type="transmembrane region" description="Helical" evidence="11">
    <location>
        <begin position="33"/>
        <end position="50"/>
    </location>
</feature>
<keyword evidence="8" id="KW-0443">Lipid metabolism</keyword>
<evidence type="ECO:0000256" key="9">
    <source>
        <dbReference type="ARBA" id="ARBA00023136"/>
    </source>
</evidence>
<sequence>MKHSMSRHTLFAMQLFCLLGLVAAPFVLTVWELLAAYCMFIFLSIVFSVTNHRLLSHRAFQPTTFFKYAGPIISSMCAAGSPLAWSSLHLDHHRYPDKPQDPHSPHHKASWQIYFLSPYFESKSLNKRLLVQSFHRFLHRWYFTFHAVLIVVLTVISVKALIIFYLMPNALLLLGLGVLGSDLHRYGYRNFQIKDQSRNNIFWWPLLFGETWHNNHHARPKQAKFGVKWWEIDPQHWFTRLVTAKAIESKETH</sequence>
<proteinExistence type="predicted"/>
<keyword evidence="3 11" id="KW-0812">Transmembrane</keyword>
<dbReference type="GO" id="GO:0006633">
    <property type="term" value="P:fatty acid biosynthetic process"/>
    <property type="evidence" value="ECO:0007669"/>
    <property type="project" value="UniProtKB-KW"/>
</dbReference>
<keyword evidence="9 11" id="KW-0472">Membrane</keyword>
<keyword evidence="7" id="KW-0408">Iron</keyword>
<feature type="transmembrane region" description="Helical" evidence="11">
    <location>
        <begin position="162"/>
        <end position="180"/>
    </location>
</feature>
<comment type="subcellular location">
    <subcellularLocation>
        <location evidence="1">Membrane</location>
        <topology evidence="1">Multi-pass membrane protein</topology>
    </subcellularLocation>
</comment>
<dbReference type="EMBL" id="LR796237">
    <property type="protein sequence ID" value="CAB4129458.1"/>
    <property type="molecule type" value="Genomic_DNA"/>
</dbReference>
<dbReference type="GO" id="GO:0016717">
    <property type="term" value="F:oxidoreductase activity, acting on paired donors, with oxidation of a pair of donors resulting in the reduction of molecular oxygen to two molecules of water"/>
    <property type="evidence" value="ECO:0007669"/>
    <property type="project" value="InterPro"/>
</dbReference>
<feature type="transmembrane region" description="Helical" evidence="11">
    <location>
        <begin position="137"/>
        <end position="156"/>
    </location>
</feature>
<evidence type="ECO:0000259" key="12">
    <source>
        <dbReference type="Pfam" id="PF00487"/>
    </source>
</evidence>
<keyword evidence="6" id="KW-0560">Oxidoreductase</keyword>
<keyword evidence="2" id="KW-0444">Lipid biosynthesis</keyword>
<evidence type="ECO:0000313" key="13">
    <source>
        <dbReference type="EMBL" id="CAB4129458.1"/>
    </source>
</evidence>
<dbReference type="InterPro" id="IPR015876">
    <property type="entry name" value="Acyl-CoA_DS"/>
</dbReference>
<dbReference type="Pfam" id="PF00487">
    <property type="entry name" value="FA_desaturase"/>
    <property type="match status" value="1"/>
</dbReference>
<gene>
    <name evidence="13" type="ORF">UFOVP116_14</name>
</gene>
<name>A0A6J5L3Y4_9CAUD</name>
<evidence type="ECO:0000256" key="2">
    <source>
        <dbReference type="ARBA" id="ARBA00022516"/>
    </source>
</evidence>
<evidence type="ECO:0000256" key="3">
    <source>
        <dbReference type="ARBA" id="ARBA00022692"/>
    </source>
</evidence>
<keyword evidence="5 11" id="KW-1133">Transmembrane helix</keyword>
<keyword evidence="10" id="KW-0275">Fatty acid biosynthesis</keyword>
<organism evidence="13">
    <name type="scientific">uncultured Caudovirales phage</name>
    <dbReference type="NCBI Taxonomy" id="2100421"/>
    <lineage>
        <taxon>Viruses</taxon>
        <taxon>Duplodnaviria</taxon>
        <taxon>Heunggongvirae</taxon>
        <taxon>Uroviricota</taxon>
        <taxon>Caudoviricetes</taxon>
        <taxon>Peduoviridae</taxon>
        <taxon>Maltschvirus</taxon>
        <taxon>Maltschvirus maltsch</taxon>
    </lineage>
</organism>
<evidence type="ECO:0000256" key="6">
    <source>
        <dbReference type="ARBA" id="ARBA00023002"/>
    </source>
</evidence>
<feature type="domain" description="Fatty acid desaturase" evidence="12">
    <location>
        <begin position="34"/>
        <end position="237"/>
    </location>
</feature>
<dbReference type="PANTHER" id="PTHR11351:SF31">
    <property type="entry name" value="DESATURASE 1, ISOFORM A-RELATED"/>
    <property type="match status" value="1"/>
</dbReference>
<evidence type="ECO:0000256" key="5">
    <source>
        <dbReference type="ARBA" id="ARBA00022989"/>
    </source>
</evidence>
<evidence type="ECO:0000256" key="1">
    <source>
        <dbReference type="ARBA" id="ARBA00004141"/>
    </source>
</evidence>
<evidence type="ECO:0000256" key="8">
    <source>
        <dbReference type="ARBA" id="ARBA00023098"/>
    </source>
</evidence>
<protein>
    <submittedName>
        <fullName evidence="13">OLE1 Fatty-acid desaturase</fullName>
    </submittedName>
</protein>
<dbReference type="GO" id="GO:0016020">
    <property type="term" value="C:membrane"/>
    <property type="evidence" value="ECO:0007669"/>
    <property type="project" value="UniProtKB-SubCell"/>
</dbReference>
<evidence type="ECO:0000256" key="7">
    <source>
        <dbReference type="ARBA" id="ARBA00023004"/>
    </source>
</evidence>
<evidence type="ECO:0000256" key="4">
    <source>
        <dbReference type="ARBA" id="ARBA00022832"/>
    </source>
</evidence>
<reference evidence="13" key="1">
    <citation type="submission" date="2020-04" db="EMBL/GenBank/DDBJ databases">
        <authorList>
            <person name="Chiriac C."/>
            <person name="Salcher M."/>
            <person name="Ghai R."/>
            <person name="Kavagutti S V."/>
        </authorList>
    </citation>
    <scope>NUCLEOTIDE SEQUENCE</scope>
</reference>
<dbReference type="PANTHER" id="PTHR11351">
    <property type="entry name" value="ACYL-COA DESATURASE"/>
    <property type="match status" value="1"/>
</dbReference>